<dbReference type="EMBL" id="SRRZ01000191">
    <property type="protein sequence ID" value="NQE38222.1"/>
    <property type="molecule type" value="Genomic_DNA"/>
</dbReference>
<keyword evidence="2" id="KW-1185">Reference proteome</keyword>
<dbReference type="RefSeq" id="WP_281363596.1">
    <property type="nucleotide sequence ID" value="NZ_CAWPPK010000103.1"/>
</dbReference>
<protein>
    <submittedName>
        <fullName evidence="1">Uncharacterized protein</fullName>
    </submittedName>
</protein>
<organism evidence="1 2">
    <name type="scientific">Microcoleus asticus IPMA8</name>
    <dbReference type="NCBI Taxonomy" id="2563858"/>
    <lineage>
        <taxon>Bacteria</taxon>
        <taxon>Bacillati</taxon>
        <taxon>Cyanobacteriota</taxon>
        <taxon>Cyanophyceae</taxon>
        <taxon>Oscillatoriophycideae</taxon>
        <taxon>Oscillatoriales</taxon>
        <taxon>Microcoleaceae</taxon>
        <taxon>Microcoleus</taxon>
        <taxon>Microcoleus asticus</taxon>
    </lineage>
</organism>
<proteinExistence type="predicted"/>
<comment type="caution">
    <text evidence="1">The sequence shown here is derived from an EMBL/GenBank/DDBJ whole genome shotgun (WGS) entry which is preliminary data.</text>
</comment>
<reference evidence="1 2" key="1">
    <citation type="journal article" date="2020" name="Sci. Rep.">
        <title>A novel cyanobacterial geosmin producer, revising GeoA distribution and dispersion patterns in Bacteria.</title>
        <authorList>
            <person name="Churro C."/>
            <person name="Semedo-Aguiar A.P."/>
            <person name="Silva A.D."/>
            <person name="Pereira-Leal J.B."/>
            <person name="Leite R.B."/>
        </authorList>
    </citation>
    <scope>NUCLEOTIDE SEQUENCE [LARGE SCALE GENOMIC DNA]</scope>
    <source>
        <strain evidence="1 2">IPMA8</strain>
    </source>
</reference>
<sequence length="41" mass="4630">MLERLELELELEDDRALLLPPLLLAKALPVNILPFTTTASR</sequence>
<gene>
    <name evidence="1" type="ORF">E5S67_06007</name>
</gene>
<accession>A0ABX2D8C0</accession>
<name>A0ABX2D8C0_9CYAN</name>
<evidence type="ECO:0000313" key="2">
    <source>
        <dbReference type="Proteomes" id="UP000702425"/>
    </source>
</evidence>
<dbReference type="Proteomes" id="UP000702425">
    <property type="component" value="Unassembled WGS sequence"/>
</dbReference>
<evidence type="ECO:0000313" key="1">
    <source>
        <dbReference type="EMBL" id="NQE38222.1"/>
    </source>
</evidence>